<evidence type="ECO:0000313" key="1">
    <source>
        <dbReference type="EMBL" id="MCY1009941.1"/>
    </source>
</evidence>
<name>A0A9X3IZW1_9BACT</name>
<dbReference type="InterPro" id="IPR011990">
    <property type="entry name" value="TPR-like_helical_dom_sf"/>
</dbReference>
<reference evidence="1" key="1">
    <citation type="submission" date="2022-11" db="EMBL/GenBank/DDBJ databases">
        <title>Minimal conservation of predation-associated metabolite biosynthetic gene clusters underscores biosynthetic potential of Myxococcota including descriptions for ten novel species: Archangium lansinium sp. nov., Myxococcus landrumus sp. nov., Nannocystis bai.</title>
        <authorList>
            <person name="Ahearne A."/>
            <person name="Stevens C."/>
            <person name="Phillips K."/>
        </authorList>
    </citation>
    <scope>NUCLEOTIDE SEQUENCE</scope>
    <source>
        <strain evidence="1">Na p29</strain>
    </source>
</reference>
<dbReference type="RefSeq" id="WP_267772702.1">
    <property type="nucleotide sequence ID" value="NZ_JAPNKE010000002.1"/>
</dbReference>
<protein>
    <submittedName>
        <fullName evidence="1">Tetratricopeptide repeat protein</fullName>
    </submittedName>
</protein>
<proteinExistence type="predicted"/>
<evidence type="ECO:0000313" key="2">
    <source>
        <dbReference type="Proteomes" id="UP001150924"/>
    </source>
</evidence>
<organism evidence="1 2">
    <name type="scientific">Nannocystis pusilla</name>
    <dbReference type="NCBI Taxonomy" id="889268"/>
    <lineage>
        <taxon>Bacteria</taxon>
        <taxon>Pseudomonadati</taxon>
        <taxon>Myxococcota</taxon>
        <taxon>Polyangia</taxon>
        <taxon>Nannocystales</taxon>
        <taxon>Nannocystaceae</taxon>
        <taxon>Nannocystis</taxon>
    </lineage>
</organism>
<accession>A0A9X3IZW1</accession>
<dbReference type="EMBL" id="JAPNKE010000002">
    <property type="protein sequence ID" value="MCY1009941.1"/>
    <property type="molecule type" value="Genomic_DNA"/>
</dbReference>
<dbReference type="Proteomes" id="UP001150924">
    <property type="component" value="Unassembled WGS sequence"/>
</dbReference>
<dbReference type="AlphaFoldDB" id="A0A9X3IZW1"/>
<sequence>MDGITPACRVVAAAIAEHKSRAVTVDEMATVLRDSGVRIIISQLSAAPQLLREWDLLEETDGKYSFKVELLRLWVRKCQPFSAVRECLDELVPRANDFFRRASEMWQGAGDLDPKRVAAIAALLESIFNDPRMNPNHVGAALLLADVYVHQGRRDDAIHLLASLYPIQPIAIGPRYVQLLLQSVEKPTAPQTEDERLAIFEKILEAAPRTHEAVVGRAAILRERGQRHLGAGQLREARDCFVRAGDTEQVLQLDAELERRQLEQLLGDVQELEHAGRPAEALARLMGASPSSPSAPSAWPCASV</sequence>
<dbReference type="Gene3D" id="1.25.40.10">
    <property type="entry name" value="Tetratricopeptide repeat domain"/>
    <property type="match status" value="1"/>
</dbReference>
<comment type="caution">
    <text evidence="1">The sequence shown here is derived from an EMBL/GenBank/DDBJ whole genome shotgun (WGS) entry which is preliminary data.</text>
</comment>
<keyword evidence="2" id="KW-1185">Reference proteome</keyword>
<gene>
    <name evidence="1" type="ORF">OV079_31145</name>
</gene>
<dbReference type="SUPFAM" id="SSF48452">
    <property type="entry name" value="TPR-like"/>
    <property type="match status" value="1"/>
</dbReference>